<dbReference type="EMBL" id="BQKM01000015">
    <property type="protein sequence ID" value="GJN55094.1"/>
    <property type="molecule type" value="Genomic_DNA"/>
</dbReference>
<accession>A0ABQ4W6P7</accession>
<keyword evidence="2" id="KW-1185">Reference proteome</keyword>
<comment type="caution">
    <text evidence="1">The sequence shown here is derived from an EMBL/GenBank/DDBJ whole genome shotgun (WGS) entry which is preliminary data.</text>
</comment>
<sequence length="76" mass="8366">MDIPGIGRSDDLNGNRYGLSIPVNLEKAVEPARGDDRGSGFYLCTAESLCKGLPEQVKHLSLEVRLLMLIRGICHR</sequence>
<gene>
    <name evidence="1" type="ORF">TUM20286_48460</name>
</gene>
<proteinExistence type="predicted"/>
<evidence type="ECO:0000313" key="1">
    <source>
        <dbReference type="EMBL" id="GJN55094.1"/>
    </source>
</evidence>
<reference evidence="1 2" key="1">
    <citation type="submission" date="2021-12" db="EMBL/GenBank/DDBJ databases">
        <title>Characterization of novel class B3 metallo-beta-lactamase from novel Pseudomonas species.</title>
        <authorList>
            <person name="Yamada K."/>
            <person name="Aoki K."/>
            <person name="Ishii Y."/>
        </authorList>
    </citation>
    <scope>NUCLEOTIDE SEQUENCE [LARGE SCALE GENOMIC DNA]</scope>
    <source>
        <strain evidence="1 2">TUM20286</strain>
    </source>
</reference>
<organism evidence="1 2">
    <name type="scientific">Pseudomonas tohonis</name>
    <dbReference type="NCBI Taxonomy" id="2725477"/>
    <lineage>
        <taxon>Bacteria</taxon>
        <taxon>Pseudomonadati</taxon>
        <taxon>Pseudomonadota</taxon>
        <taxon>Gammaproteobacteria</taxon>
        <taxon>Pseudomonadales</taxon>
        <taxon>Pseudomonadaceae</taxon>
        <taxon>Pseudomonas</taxon>
    </lineage>
</organism>
<dbReference type="Proteomes" id="UP001054892">
    <property type="component" value="Unassembled WGS sequence"/>
</dbReference>
<evidence type="ECO:0000313" key="2">
    <source>
        <dbReference type="Proteomes" id="UP001054892"/>
    </source>
</evidence>
<name>A0ABQ4W6P7_9PSED</name>
<protein>
    <submittedName>
        <fullName evidence="1">Uncharacterized protein</fullName>
    </submittedName>
</protein>